<dbReference type="InterPro" id="IPR012795">
    <property type="entry name" value="tRNA_Ile_lys_synt_N"/>
</dbReference>
<evidence type="ECO:0000256" key="1">
    <source>
        <dbReference type="ARBA" id="ARBA00004496"/>
    </source>
</evidence>
<dbReference type="NCBIfam" id="TIGR02433">
    <property type="entry name" value="lysidine_TilS_C"/>
    <property type="match status" value="1"/>
</dbReference>
<feature type="domain" description="Lysidine-tRNA(Ile) synthetase C-terminal" evidence="9">
    <location>
        <begin position="360"/>
        <end position="432"/>
    </location>
</feature>
<dbReference type="SUPFAM" id="SSF56037">
    <property type="entry name" value="PheT/TilS domain"/>
    <property type="match status" value="1"/>
</dbReference>
<dbReference type="SMART" id="SM00977">
    <property type="entry name" value="TilS_C"/>
    <property type="match status" value="1"/>
</dbReference>
<comment type="catalytic activity">
    <reaction evidence="7 8">
        <text>cytidine(34) in tRNA(Ile2) + L-lysine + ATP = lysidine(34) in tRNA(Ile2) + AMP + diphosphate + H(+)</text>
        <dbReference type="Rhea" id="RHEA:43744"/>
        <dbReference type="Rhea" id="RHEA-COMP:10625"/>
        <dbReference type="Rhea" id="RHEA-COMP:10670"/>
        <dbReference type="ChEBI" id="CHEBI:15378"/>
        <dbReference type="ChEBI" id="CHEBI:30616"/>
        <dbReference type="ChEBI" id="CHEBI:32551"/>
        <dbReference type="ChEBI" id="CHEBI:33019"/>
        <dbReference type="ChEBI" id="CHEBI:82748"/>
        <dbReference type="ChEBI" id="CHEBI:83665"/>
        <dbReference type="ChEBI" id="CHEBI:456215"/>
        <dbReference type="EC" id="6.3.4.19"/>
    </reaction>
</comment>
<comment type="domain">
    <text evidence="8">The N-terminal region contains the highly conserved SGGXDS motif, predicted to be a P-loop motif involved in ATP binding.</text>
</comment>
<dbReference type="CDD" id="cd01992">
    <property type="entry name" value="TilS_N"/>
    <property type="match status" value="1"/>
</dbReference>
<dbReference type="Pfam" id="PF01171">
    <property type="entry name" value="ATP_bind_3"/>
    <property type="match status" value="1"/>
</dbReference>
<dbReference type="AlphaFoldDB" id="A0A5E4PGS2"/>
<dbReference type="OrthoDB" id="9807403at2"/>
<evidence type="ECO:0000256" key="8">
    <source>
        <dbReference type="HAMAP-Rule" id="MF_01161"/>
    </source>
</evidence>
<gene>
    <name evidence="8 10" type="primary">tilS</name>
    <name evidence="10" type="ORF">AQUSIP_10820</name>
</gene>
<sequence length="439" mass="49838">MLLDVSRDFCSRFGRGGTYWVALSGGMDSLVLLSLWNTLRNELELDLRVIHVNHGLSPHAGSWAHHCREAARQYGLNLVERSLHLILQPGESPEDAARRHRYAVFAELIREGDILLTAHHQDDQAETVLLQLLRGAGPKGLSAMPVIKPFAKGFHGRPLLQVPRISMRQYAEKLGLKWINDESNEDRKFARNFLRHEIMPRLISRWPSAAASLARSAAHCAEQHKLLDDFLLDSVSHVQGTRPGTLSVTQLLQFSPEKQRLILRSWINLHHCPLPDTKKLYSIQHSVLNAAWDRSPCVRWGRVSLRRHRDDLFLLTATSEFDASRIFTWDLSDTLFMHGIGKLHAKPVCGQGLSAAIRQVTVRCRQGGEKIELPARGRRALKNLFQEWQVVPWERNSIPLIYVGNDLVAVAGYFLHEEFTARAGEPGRELLFERQGTSM</sequence>
<dbReference type="SUPFAM" id="SSF52402">
    <property type="entry name" value="Adenine nucleotide alpha hydrolases-like"/>
    <property type="match status" value="1"/>
</dbReference>
<comment type="subcellular location">
    <subcellularLocation>
        <location evidence="1 8">Cytoplasm</location>
    </subcellularLocation>
</comment>
<keyword evidence="4 8" id="KW-0819">tRNA processing</keyword>
<evidence type="ECO:0000256" key="7">
    <source>
        <dbReference type="ARBA" id="ARBA00048539"/>
    </source>
</evidence>
<dbReference type="GO" id="GO:0032267">
    <property type="term" value="F:tRNA(Ile)-lysidine synthase activity"/>
    <property type="evidence" value="ECO:0007669"/>
    <property type="project" value="UniProtKB-EC"/>
</dbReference>
<keyword evidence="2 8" id="KW-0963">Cytoplasm</keyword>
<comment type="similarity">
    <text evidence="8">Belongs to the tRNA(Ile)-lysidine synthase family.</text>
</comment>
<evidence type="ECO:0000256" key="3">
    <source>
        <dbReference type="ARBA" id="ARBA00022598"/>
    </source>
</evidence>
<keyword evidence="3 8" id="KW-0436">Ligase</keyword>
<accession>A0A5E4PGS2</accession>
<dbReference type="GO" id="GO:0006400">
    <property type="term" value="P:tRNA modification"/>
    <property type="evidence" value="ECO:0007669"/>
    <property type="project" value="UniProtKB-UniRule"/>
</dbReference>
<dbReference type="SUPFAM" id="SSF82829">
    <property type="entry name" value="MesJ substrate recognition domain-like"/>
    <property type="match status" value="1"/>
</dbReference>
<comment type="function">
    <text evidence="8">Ligates lysine onto the cytidine present at position 34 of the AUA codon-specific tRNA(Ile) that contains the anticodon CAU, in an ATP-dependent manner. Cytidine is converted to lysidine, thus changing the amino acid specificity of the tRNA from methionine to isoleucine.</text>
</comment>
<dbReference type="PANTHER" id="PTHR43033">
    <property type="entry name" value="TRNA(ILE)-LYSIDINE SYNTHASE-RELATED"/>
    <property type="match status" value="1"/>
</dbReference>
<evidence type="ECO:0000256" key="4">
    <source>
        <dbReference type="ARBA" id="ARBA00022694"/>
    </source>
</evidence>
<dbReference type="EMBL" id="LR699119">
    <property type="protein sequence ID" value="VVC75785.1"/>
    <property type="molecule type" value="Genomic_DNA"/>
</dbReference>
<dbReference type="InterPro" id="IPR011063">
    <property type="entry name" value="TilS/TtcA_N"/>
</dbReference>
<dbReference type="PANTHER" id="PTHR43033:SF1">
    <property type="entry name" value="TRNA(ILE)-LYSIDINE SYNTHASE-RELATED"/>
    <property type="match status" value="1"/>
</dbReference>
<dbReference type="HAMAP" id="MF_01161">
    <property type="entry name" value="tRNA_Ile_lys_synt"/>
    <property type="match status" value="1"/>
</dbReference>
<evidence type="ECO:0000256" key="2">
    <source>
        <dbReference type="ARBA" id="ARBA00022490"/>
    </source>
</evidence>
<dbReference type="GO" id="GO:0005737">
    <property type="term" value="C:cytoplasm"/>
    <property type="evidence" value="ECO:0007669"/>
    <property type="project" value="UniProtKB-SubCell"/>
</dbReference>
<dbReference type="Pfam" id="PF11734">
    <property type="entry name" value="TilS_C"/>
    <property type="match status" value="1"/>
</dbReference>
<evidence type="ECO:0000313" key="10">
    <source>
        <dbReference type="EMBL" id="VVC75785.1"/>
    </source>
</evidence>
<feature type="binding site" evidence="8">
    <location>
        <begin position="24"/>
        <end position="29"/>
    </location>
    <ligand>
        <name>ATP</name>
        <dbReference type="ChEBI" id="CHEBI:30616"/>
    </ligand>
</feature>
<keyword evidence="11" id="KW-1185">Reference proteome</keyword>
<evidence type="ECO:0000256" key="6">
    <source>
        <dbReference type="ARBA" id="ARBA00022840"/>
    </source>
</evidence>
<dbReference type="InterPro" id="IPR012796">
    <property type="entry name" value="Lysidine-tRNA-synth_C"/>
</dbReference>
<evidence type="ECO:0000259" key="9">
    <source>
        <dbReference type="SMART" id="SM00977"/>
    </source>
</evidence>
<evidence type="ECO:0000313" key="11">
    <source>
        <dbReference type="Proteomes" id="UP000324194"/>
    </source>
</evidence>
<dbReference type="InterPro" id="IPR015262">
    <property type="entry name" value="tRNA_Ile_lys_synt_subst-bd"/>
</dbReference>
<dbReference type="InterPro" id="IPR014729">
    <property type="entry name" value="Rossmann-like_a/b/a_fold"/>
</dbReference>
<dbReference type="GO" id="GO:0005524">
    <property type="term" value="F:ATP binding"/>
    <property type="evidence" value="ECO:0007669"/>
    <property type="project" value="UniProtKB-UniRule"/>
</dbReference>
<dbReference type="NCBIfam" id="TIGR02432">
    <property type="entry name" value="lysidine_TilS_N"/>
    <property type="match status" value="1"/>
</dbReference>
<reference evidence="10 11" key="1">
    <citation type="submission" date="2019-08" db="EMBL/GenBank/DDBJ databases">
        <authorList>
            <person name="Guy L."/>
        </authorList>
    </citation>
    <scope>NUCLEOTIDE SEQUENCE [LARGE SCALE GENOMIC DNA]</scope>
    <source>
        <strain evidence="10 11">SGT-108</strain>
    </source>
</reference>
<dbReference type="Pfam" id="PF09179">
    <property type="entry name" value="TilS"/>
    <property type="match status" value="1"/>
</dbReference>
<evidence type="ECO:0000256" key="5">
    <source>
        <dbReference type="ARBA" id="ARBA00022741"/>
    </source>
</evidence>
<organism evidence="10 11">
    <name type="scientific">Aquicella siphonis</name>
    <dbReference type="NCBI Taxonomy" id="254247"/>
    <lineage>
        <taxon>Bacteria</taxon>
        <taxon>Pseudomonadati</taxon>
        <taxon>Pseudomonadota</taxon>
        <taxon>Gammaproteobacteria</taxon>
        <taxon>Legionellales</taxon>
        <taxon>Coxiellaceae</taxon>
        <taxon>Aquicella</taxon>
    </lineage>
</organism>
<dbReference type="Proteomes" id="UP000324194">
    <property type="component" value="Chromosome 1"/>
</dbReference>
<name>A0A5E4PGS2_9COXI</name>
<protein>
    <recommendedName>
        <fullName evidence="8">tRNA(Ile)-lysidine synthase</fullName>
        <ecNumber evidence="8">6.3.4.19</ecNumber>
    </recommendedName>
    <alternativeName>
        <fullName evidence="8">tRNA(Ile)-2-lysyl-cytidine synthase</fullName>
    </alternativeName>
    <alternativeName>
        <fullName evidence="8">tRNA(Ile)-lysidine synthetase</fullName>
    </alternativeName>
</protein>
<dbReference type="KEGG" id="asip:AQUSIP_10820"/>
<dbReference type="Gene3D" id="1.20.59.20">
    <property type="match status" value="1"/>
</dbReference>
<dbReference type="InterPro" id="IPR012094">
    <property type="entry name" value="tRNA_Ile_lys_synt"/>
</dbReference>
<keyword evidence="5 8" id="KW-0547">Nucleotide-binding</keyword>
<proteinExistence type="inferred from homology"/>
<keyword evidence="6 8" id="KW-0067">ATP-binding</keyword>
<dbReference type="RefSeq" id="WP_148339062.1">
    <property type="nucleotide sequence ID" value="NZ_LR699119.1"/>
</dbReference>
<dbReference type="EC" id="6.3.4.19" evidence="8"/>
<dbReference type="Gene3D" id="3.40.50.620">
    <property type="entry name" value="HUPs"/>
    <property type="match status" value="1"/>
</dbReference>